<dbReference type="Gene3D" id="1.25.40.60">
    <property type="match status" value="1"/>
</dbReference>
<dbReference type="Gene3D" id="3.40.50.1910">
    <property type="match status" value="1"/>
</dbReference>
<dbReference type="OrthoDB" id="2228at2759"/>
<gene>
    <name evidence="3" type="ORF">MAM1_0070c04137</name>
</gene>
<dbReference type="Proteomes" id="UP000053815">
    <property type="component" value="Unassembled WGS sequence"/>
</dbReference>
<sequence length="629" mass="70988">MIGIDEILKKRFLELIKTVNPTGRWKLVVVDSLSSKILNSACKMYDILEENVTLVENIEKPRQPYPSYEAIYILTPCIESCSRLVDDFSRKEGKMYAAAHVHFINALENSTFNEFTRLLNAANAANDIRSLKEMYVDFLVRENCVYTLDDQRKFLGLFGGYDTSPGQIEPQLDDIAKQPPRDPPLPSGTLIILDRTIDPISPFLHEFTYQAMIADLLEVEEIPAGLKYEYKYTQEDGTTQDQEVTLVEQDPVYTNIRHMHIANTTEKLISDFNAFINENKISGTGGPATAVSLNDMKNMISNLPQFQEMKTRFSAHMNIASECMQEFKNQNLEEIGLLEQDMACGETPEGEKPKNLVESLTPILDDPLTSQMVKTRLILLWIATSDTVDPEDLETLLAVARLEQEYKDAIENIKLLGVQLSKSANRQGKKMKKSWKKKANPQQEVPFDLSRYVPVVKRIMEGHIDGSIDQSLFPNNIRNVKQHNTRKDTTEAVREVPKLRVYKTQWHKKSTGANAAVKPPSGPPIIIFIVGGMTYSEIRSAYEIAETFDREVYIGSTHIITPDKFVEDIGKLDKRLPSQTSVVPPYKGSIHKSNVNAENVNKTLPPRTTSSTTNASSNASKGHKILGKW</sequence>
<dbReference type="SUPFAM" id="SSF56815">
    <property type="entry name" value="Sec1/munc18-like (SM) proteins"/>
    <property type="match status" value="1"/>
</dbReference>
<evidence type="ECO:0000256" key="2">
    <source>
        <dbReference type="SAM" id="MobiDB-lite"/>
    </source>
</evidence>
<evidence type="ECO:0000256" key="1">
    <source>
        <dbReference type="ARBA" id="ARBA00009884"/>
    </source>
</evidence>
<protein>
    <submittedName>
        <fullName evidence="3">Sec1-like family protein</fullName>
    </submittedName>
</protein>
<evidence type="ECO:0000313" key="3">
    <source>
        <dbReference type="EMBL" id="GAN04675.1"/>
    </source>
</evidence>
<comment type="similarity">
    <text evidence="1">Belongs to the STXBP/unc-18/SEC1 family.</text>
</comment>
<dbReference type="Gene3D" id="3.40.50.2060">
    <property type="match status" value="1"/>
</dbReference>
<dbReference type="InterPro" id="IPR043154">
    <property type="entry name" value="Sec-1-like_dom1"/>
</dbReference>
<dbReference type="AlphaFoldDB" id="A0A0C9LUA3"/>
<dbReference type="PIRSF" id="PIRSF005715">
    <property type="entry name" value="VPS45_Sec1"/>
    <property type="match status" value="1"/>
</dbReference>
<keyword evidence="4" id="KW-1185">Reference proteome</keyword>
<dbReference type="EMBL" id="DF836359">
    <property type="protein sequence ID" value="GAN04675.1"/>
    <property type="molecule type" value="Genomic_DNA"/>
</dbReference>
<dbReference type="PANTHER" id="PTHR11679">
    <property type="entry name" value="VESICLE PROTEIN SORTING-ASSOCIATED"/>
    <property type="match status" value="1"/>
</dbReference>
<feature type="compositionally biased region" description="Polar residues" evidence="2">
    <location>
        <begin position="591"/>
        <end position="602"/>
    </location>
</feature>
<dbReference type="InterPro" id="IPR027482">
    <property type="entry name" value="Sec1-like_dom2"/>
</dbReference>
<name>A0A0C9LUA3_9FUNG</name>
<dbReference type="STRING" id="91626.A0A0C9LUA3"/>
<dbReference type="InterPro" id="IPR001619">
    <property type="entry name" value="Sec1-like"/>
</dbReference>
<dbReference type="GO" id="GO:0016192">
    <property type="term" value="P:vesicle-mediated transport"/>
    <property type="evidence" value="ECO:0007669"/>
    <property type="project" value="InterPro"/>
</dbReference>
<dbReference type="Gene3D" id="3.90.830.10">
    <property type="entry name" value="Syntaxin Binding Protein 1, Chain A, domain 2"/>
    <property type="match status" value="1"/>
</dbReference>
<feature type="region of interest" description="Disordered" evidence="2">
    <location>
        <begin position="583"/>
        <end position="629"/>
    </location>
</feature>
<reference evidence="3" key="1">
    <citation type="submission" date="2014-09" db="EMBL/GenBank/DDBJ databases">
        <title>Draft genome sequence of an oleaginous Mucoromycotina fungus Mucor ambiguus NBRC6742.</title>
        <authorList>
            <person name="Takeda I."/>
            <person name="Yamane N."/>
            <person name="Morita T."/>
            <person name="Tamano K."/>
            <person name="Machida M."/>
            <person name="Baker S."/>
            <person name="Koike H."/>
        </authorList>
    </citation>
    <scope>NUCLEOTIDE SEQUENCE</scope>
    <source>
        <strain evidence="3">NBRC 6742</strain>
    </source>
</reference>
<accession>A0A0C9LUA3</accession>
<feature type="compositionally biased region" description="Low complexity" evidence="2">
    <location>
        <begin position="608"/>
        <end position="620"/>
    </location>
</feature>
<dbReference type="InterPro" id="IPR043127">
    <property type="entry name" value="Sec-1-like_dom3a"/>
</dbReference>
<dbReference type="Pfam" id="PF00995">
    <property type="entry name" value="Sec1"/>
    <property type="match status" value="1"/>
</dbReference>
<proteinExistence type="inferred from homology"/>
<dbReference type="InterPro" id="IPR036045">
    <property type="entry name" value="Sec1-like_sf"/>
</dbReference>
<organism evidence="3">
    <name type="scientific">Mucor ambiguus</name>
    <dbReference type="NCBI Taxonomy" id="91626"/>
    <lineage>
        <taxon>Eukaryota</taxon>
        <taxon>Fungi</taxon>
        <taxon>Fungi incertae sedis</taxon>
        <taxon>Mucoromycota</taxon>
        <taxon>Mucoromycotina</taxon>
        <taxon>Mucoromycetes</taxon>
        <taxon>Mucorales</taxon>
        <taxon>Mucorineae</taxon>
        <taxon>Mucoraceae</taxon>
        <taxon>Mucor</taxon>
    </lineage>
</organism>
<evidence type="ECO:0000313" key="4">
    <source>
        <dbReference type="Proteomes" id="UP000053815"/>
    </source>
</evidence>